<proteinExistence type="predicted"/>
<protein>
    <submittedName>
        <fullName evidence="1">Phasin</fullName>
    </submittedName>
</protein>
<sequence>MNTTVFEQSAEFGLRTLPAFFGLQSAGFERFQKLTELNLAAFKAMLAEGQAAFSALPSGLPASVGAVDQSQQFIEHAQSYGEQVRQIESRYMEAVTQAGENVHRQCNAIRDQWSANFGQAAPFGSDAAYTAMQSSVRALMESSGMMQETLKRAAGNTVPNNA</sequence>
<comment type="caution">
    <text evidence="1">The sequence shown here is derived from an EMBL/GenBank/DDBJ whole genome shotgun (WGS) entry which is preliminary data.</text>
</comment>
<keyword evidence="2" id="KW-1185">Reference proteome</keyword>
<accession>A0A2N7W9L8</accession>
<dbReference type="EMBL" id="PNYB01000005">
    <property type="protein sequence ID" value="PMS26097.1"/>
    <property type="molecule type" value="Genomic_DNA"/>
</dbReference>
<name>A0A2N7W9L8_9BURK</name>
<dbReference type="Proteomes" id="UP000235347">
    <property type="component" value="Unassembled WGS sequence"/>
</dbReference>
<evidence type="ECO:0000313" key="2">
    <source>
        <dbReference type="Proteomes" id="UP000235347"/>
    </source>
</evidence>
<dbReference type="AlphaFoldDB" id="A0A2N7W9L8"/>
<evidence type="ECO:0000313" key="1">
    <source>
        <dbReference type="EMBL" id="PMS26097.1"/>
    </source>
</evidence>
<gene>
    <name evidence="1" type="ORF">C0Z19_07570</name>
</gene>
<reference evidence="1 2" key="1">
    <citation type="submission" date="2018-01" db="EMBL/GenBank/DDBJ databases">
        <title>Whole genome analyses suggest that Burkholderia sensu lato contains two further novel genera in the rhizoxinica-symbiotica group Mycetohabitans gen. nov., and Trinickia gen. nov.: implications for the evolution of diazotrophy and nodulation in the Burkholderiaceae.</title>
        <authorList>
            <person name="Estrada-de los Santos P."/>
            <person name="Palmer M."/>
            <person name="Chavez-Ramirez B."/>
            <person name="Beukes C."/>
            <person name="Steenkamp E.T."/>
            <person name="Hirsch A.M."/>
            <person name="Manyaka P."/>
            <person name="Maluk M."/>
            <person name="Lafos M."/>
            <person name="Crook M."/>
            <person name="Gross E."/>
            <person name="Simon M.F."/>
            <person name="Bueno dos Reis Junior F."/>
            <person name="Poole P.S."/>
            <person name="Venter S.N."/>
            <person name="James E.K."/>
        </authorList>
    </citation>
    <scope>NUCLEOTIDE SEQUENCE [LARGE SCALE GENOMIC DNA]</scope>
    <source>
        <strain evidence="1 2">GP25-8</strain>
    </source>
</reference>
<organism evidence="1 2">
    <name type="scientific">Trinickia soli</name>
    <dbReference type="NCBI Taxonomy" id="380675"/>
    <lineage>
        <taxon>Bacteria</taxon>
        <taxon>Pseudomonadati</taxon>
        <taxon>Pseudomonadota</taxon>
        <taxon>Betaproteobacteria</taxon>
        <taxon>Burkholderiales</taxon>
        <taxon>Burkholderiaceae</taxon>
        <taxon>Trinickia</taxon>
    </lineage>
</organism>